<organism evidence="2 3">
    <name type="scientific">Halanaerobium saccharolyticum</name>
    <dbReference type="NCBI Taxonomy" id="43595"/>
    <lineage>
        <taxon>Bacteria</taxon>
        <taxon>Bacillati</taxon>
        <taxon>Bacillota</taxon>
        <taxon>Clostridia</taxon>
        <taxon>Halanaerobiales</taxon>
        <taxon>Halanaerobiaceae</taxon>
        <taxon>Halanaerobium</taxon>
    </lineage>
</organism>
<dbReference type="Gene3D" id="3.30.310.70">
    <property type="entry name" value="TT1751-like domain"/>
    <property type="match status" value="1"/>
</dbReference>
<comment type="caution">
    <text evidence="2">The sequence shown here is derived from an EMBL/GenBank/DDBJ whole genome shotgun (WGS) entry which is preliminary data.</text>
</comment>
<dbReference type="InterPro" id="IPR035923">
    <property type="entry name" value="TT1751-like_sf"/>
</dbReference>
<proteinExistence type="predicted"/>
<dbReference type="EMBL" id="SODA01000024">
    <property type="protein sequence ID" value="TDW00938.1"/>
    <property type="molecule type" value="Genomic_DNA"/>
</dbReference>
<accession>A0A4R7YV02</accession>
<dbReference type="SUPFAM" id="SSF103247">
    <property type="entry name" value="TT1751-like"/>
    <property type="match status" value="1"/>
</dbReference>
<sequence>MSNYSFSKKVDLDFDGAIEKLKTELKEEGFGVLTEIDVKKTVREKLDKDFNRYQILGACNPDFAFKALQKEIEIGLLLPCNVIVYENDGGETIVAAVDAVKALGITDNDQLKPIAEEVATRLERVVSKI</sequence>
<protein>
    <submittedName>
        <fullName evidence="2">Uncharacterized protein (DUF302 family)</fullName>
    </submittedName>
</protein>
<dbReference type="AlphaFoldDB" id="A0A4R7YV02"/>
<dbReference type="RefSeq" id="WP_133960325.1">
    <property type="nucleotide sequence ID" value="NZ_SODA01000024.1"/>
</dbReference>
<dbReference type="CDD" id="cd14797">
    <property type="entry name" value="DUF302"/>
    <property type="match status" value="1"/>
</dbReference>
<evidence type="ECO:0000259" key="1">
    <source>
        <dbReference type="Pfam" id="PF03625"/>
    </source>
</evidence>
<feature type="domain" description="DUF302" evidence="1">
    <location>
        <begin position="36"/>
        <end position="98"/>
    </location>
</feature>
<dbReference type="PANTHER" id="PTHR38342">
    <property type="entry name" value="SLR5037 PROTEIN"/>
    <property type="match status" value="1"/>
</dbReference>
<dbReference type="InterPro" id="IPR005180">
    <property type="entry name" value="DUF302"/>
</dbReference>
<evidence type="ECO:0000313" key="2">
    <source>
        <dbReference type="EMBL" id="TDW00938.1"/>
    </source>
</evidence>
<evidence type="ECO:0000313" key="3">
    <source>
        <dbReference type="Proteomes" id="UP000294697"/>
    </source>
</evidence>
<dbReference type="OrthoDB" id="9791067at2"/>
<dbReference type="Proteomes" id="UP000294697">
    <property type="component" value="Unassembled WGS sequence"/>
</dbReference>
<name>A0A4R7YV02_9FIRM</name>
<dbReference type="Pfam" id="PF03625">
    <property type="entry name" value="DUF302"/>
    <property type="match status" value="1"/>
</dbReference>
<reference evidence="2 3" key="1">
    <citation type="submission" date="2019-03" db="EMBL/GenBank/DDBJ databases">
        <title>Subsurface microbial communities from deep shales in Ohio and West Virginia, USA.</title>
        <authorList>
            <person name="Wrighton K."/>
        </authorList>
    </citation>
    <scope>NUCLEOTIDE SEQUENCE [LARGE SCALE GENOMIC DNA]</scope>
    <source>
        <strain evidence="2 3">MSL9.2</strain>
    </source>
</reference>
<gene>
    <name evidence="2" type="ORF">C8C77_12453</name>
</gene>
<dbReference type="InterPro" id="IPR016796">
    <property type="entry name" value="UCP021774"/>
</dbReference>
<dbReference type="PIRSF" id="PIRSF021774">
    <property type="entry name" value="UCP021774"/>
    <property type="match status" value="1"/>
</dbReference>
<dbReference type="PANTHER" id="PTHR38342:SF1">
    <property type="entry name" value="SLR5037 PROTEIN"/>
    <property type="match status" value="1"/>
</dbReference>